<evidence type="ECO:0000313" key="1">
    <source>
        <dbReference type="EMBL" id="KAK4247192.1"/>
    </source>
</evidence>
<evidence type="ECO:0000313" key="2">
    <source>
        <dbReference type="Proteomes" id="UP001303647"/>
    </source>
</evidence>
<proteinExistence type="predicted"/>
<name>A0AAN7CTY4_9PEZI</name>
<dbReference type="EMBL" id="MU857658">
    <property type="protein sequence ID" value="KAK4247192.1"/>
    <property type="molecule type" value="Genomic_DNA"/>
</dbReference>
<dbReference type="Proteomes" id="UP001303647">
    <property type="component" value="Unassembled WGS sequence"/>
</dbReference>
<sequence>MTGEELKKLHDRFRKAGKSALYKTKLASVKNTRSAKLFLAVASDGGKIDTVNDQTIVIRLLQVPELAHRVLGFISPSIGDITALAMACKRATAYIRASHSIWDFSLGVFPIDSYAEKRDGQGRILQGGGVQSNTLIITPVPHEPKNVKKPYMADFENMMRLCAAITEVPSAFSSIVIDRLQFFDVAMFEMMVNTMPNLKVVTITRCPMLDVTKLRPLLEVIKRHPFLLENIKMRNPSDDPWSPEPSHNSVLPEAQKQSAHKSAKAYIRLDFFPFFFHGPQSGPRLGSYGVTHNEPTFNTPKAVFALILQCRNLADEVGMDLLSDSASFWSFVRQLPGPDILWAMKAREALITREREIVVGNKPRQITEHQFADDLTAALTGDNQKHPVLPAAMKRYLPESVWPADKYWRQNAHCVMCRFTYPASLFPLRRDSCWSCKMTQFVENMEDSHLRLWQESALDYWRSGLDPKSVKLDQLLANNEESLTNALREVQCADWTREYFLNFAPRHDSMIKASKKSANTWGASGAALTETSLSSNEPWPFWDKSTVDWAKNTVRKAHGEATETFDYREGGPQRAHPCMFPLNASDARNPDYGAEEREHFNKRWVWTRLSDKVYIDELFINLREMRKKGGRLRLPNINEGDRQHPFVLKEIKLARNDPGWCARVRRQERRLQNKQDKAVYMAQLAHVEDCLQSMSTPFRKPFNIDKPTPDPILDQAVYKKLAEEKQLSIAHQRHCG</sequence>
<reference evidence="1" key="2">
    <citation type="submission" date="2023-05" db="EMBL/GenBank/DDBJ databases">
        <authorList>
            <consortium name="Lawrence Berkeley National Laboratory"/>
            <person name="Steindorff A."/>
            <person name="Hensen N."/>
            <person name="Bonometti L."/>
            <person name="Westerberg I."/>
            <person name="Brannstrom I.O."/>
            <person name="Guillou S."/>
            <person name="Cros-Aarteil S."/>
            <person name="Calhoun S."/>
            <person name="Haridas S."/>
            <person name="Kuo A."/>
            <person name="Mondo S."/>
            <person name="Pangilinan J."/>
            <person name="Riley R."/>
            <person name="Labutti K."/>
            <person name="Andreopoulos B."/>
            <person name="Lipzen A."/>
            <person name="Chen C."/>
            <person name="Yanf M."/>
            <person name="Daum C."/>
            <person name="Ng V."/>
            <person name="Clum A."/>
            <person name="Ohm R."/>
            <person name="Martin F."/>
            <person name="Silar P."/>
            <person name="Natvig D."/>
            <person name="Lalanne C."/>
            <person name="Gautier V."/>
            <person name="Ament-Velasquez S.L."/>
            <person name="Kruys A."/>
            <person name="Hutchinson M.I."/>
            <person name="Powell A.J."/>
            <person name="Barry K."/>
            <person name="Miller A.N."/>
            <person name="Grigoriev I.V."/>
            <person name="Debuchy R."/>
            <person name="Gladieux P."/>
            <person name="Thoren M.H."/>
            <person name="Johannesson H."/>
        </authorList>
    </citation>
    <scope>NUCLEOTIDE SEQUENCE</scope>
    <source>
        <strain evidence="1">CBS 359.72</strain>
    </source>
</reference>
<comment type="caution">
    <text evidence="1">The sequence shown here is derived from an EMBL/GenBank/DDBJ whole genome shotgun (WGS) entry which is preliminary data.</text>
</comment>
<accession>A0AAN7CTY4</accession>
<reference evidence="1" key="1">
    <citation type="journal article" date="2023" name="Mol. Phylogenet. Evol.">
        <title>Genome-scale phylogeny and comparative genomics of the fungal order Sordariales.</title>
        <authorList>
            <person name="Hensen N."/>
            <person name="Bonometti L."/>
            <person name="Westerberg I."/>
            <person name="Brannstrom I.O."/>
            <person name="Guillou S."/>
            <person name="Cros-Aarteil S."/>
            <person name="Calhoun S."/>
            <person name="Haridas S."/>
            <person name="Kuo A."/>
            <person name="Mondo S."/>
            <person name="Pangilinan J."/>
            <person name="Riley R."/>
            <person name="LaButti K."/>
            <person name="Andreopoulos B."/>
            <person name="Lipzen A."/>
            <person name="Chen C."/>
            <person name="Yan M."/>
            <person name="Daum C."/>
            <person name="Ng V."/>
            <person name="Clum A."/>
            <person name="Steindorff A."/>
            <person name="Ohm R.A."/>
            <person name="Martin F."/>
            <person name="Silar P."/>
            <person name="Natvig D.O."/>
            <person name="Lalanne C."/>
            <person name="Gautier V."/>
            <person name="Ament-Velasquez S.L."/>
            <person name="Kruys A."/>
            <person name="Hutchinson M.I."/>
            <person name="Powell A.J."/>
            <person name="Barry K."/>
            <person name="Miller A.N."/>
            <person name="Grigoriev I.V."/>
            <person name="Debuchy R."/>
            <person name="Gladieux P."/>
            <person name="Hiltunen Thoren M."/>
            <person name="Johannesson H."/>
        </authorList>
    </citation>
    <scope>NUCLEOTIDE SEQUENCE</scope>
    <source>
        <strain evidence="1">CBS 359.72</strain>
    </source>
</reference>
<gene>
    <name evidence="1" type="ORF">C7999DRAFT_41433</name>
</gene>
<keyword evidence="2" id="KW-1185">Reference proteome</keyword>
<protein>
    <submittedName>
        <fullName evidence="1">Uncharacterized protein</fullName>
    </submittedName>
</protein>
<dbReference type="AlphaFoldDB" id="A0AAN7CTY4"/>
<organism evidence="1 2">
    <name type="scientific">Corynascus novoguineensis</name>
    <dbReference type="NCBI Taxonomy" id="1126955"/>
    <lineage>
        <taxon>Eukaryota</taxon>
        <taxon>Fungi</taxon>
        <taxon>Dikarya</taxon>
        <taxon>Ascomycota</taxon>
        <taxon>Pezizomycotina</taxon>
        <taxon>Sordariomycetes</taxon>
        <taxon>Sordariomycetidae</taxon>
        <taxon>Sordariales</taxon>
        <taxon>Chaetomiaceae</taxon>
        <taxon>Corynascus</taxon>
    </lineage>
</organism>